<accession>A0AAV7L3T5</accession>
<dbReference type="EMBL" id="JANPWB010000016">
    <property type="protein sequence ID" value="KAJ1086361.1"/>
    <property type="molecule type" value="Genomic_DNA"/>
</dbReference>
<evidence type="ECO:0000256" key="1">
    <source>
        <dbReference type="SAM" id="MobiDB-lite"/>
    </source>
</evidence>
<feature type="region of interest" description="Disordered" evidence="1">
    <location>
        <begin position="111"/>
        <end position="186"/>
    </location>
</feature>
<evidence type="ECO:0000313" key="3">
    <source>
        <dbReference type="Proteomes" id="UP001066276"/>
    </source>
</evidence>
<evidence type="ECO:0000313" key="2">
    <source>
        <dbReference type="EMBL" id="KAJ1086361.1"/>
    </source>
</evidence>
<comment type="caution">
    <text evidence="2">The sequence shown here is derived from an EMBL/GenBank/DDBJ whole genome shotgun (WGS) entry which is preliminary data.</text>
</comment>
<organism evidence="2 3">
    <name type="scientific">Pleurodeles waltl</name>
    <name type="common">Iberian ribbed newt</name>
    <dbReference type="NCBI Taxonomy" id="8319"/>
    <lineage>
        <taxon>Eukaryota</taxon>
        <taxon>Metazoa</taxon>
        <taxon>Chordata</taxon>
        <taxon>Craniata</taxon>
        <taxon>Vertebrata</taxon>
        <taxon>Euteleostomi</taxon>
        <taxon>Amphibia</taxon>
        <taxon>Batrachia</taxon>
        <taxon>Caudata</taxon>
        <taxon>Salamandroidea</taxon>
        <taxon>Salamandridae</taxon>
        <taxon>Pleurodelinae</taxon>
        <taxon>Pleurodeles</taxon>
    </lineage>
</organism>
<name>A0AAV7L3T5_PLEWA</name>
<proteinExistence type="predicted"/>
<gene>
    <name evidence="2" type="ORF">NDU88_006480</name>
</gene>
<dbReference type="AlphaFoldDB" id="A0AAV7L3T5"/>
<keyword evidence="3" id="KW-1185">Reference proteome</keyword>
<dbReference type="Proteomes" id="UP001066276">
    <property type="component" value="Chromosome 12"/>
</dbReference>
<sequence>MTDWGPFVEEEYGCYDEDGQFLGDGLSEAVNASVQQSVSRALEVSVPRQISQALVVALKPFTQQLEAFAEKQKGKYECRRTCSYRYAVSARVGSLSGKQPRGRVLAWLGKRSEKPSTRSAAFPDRERDKRTLAATGRHRTTRSGESLPRKMSNTGMRGMQLCSPHLARTENKALTARSDPQDLSKI</sequence>
<protein>
    <submittedName>
        <fullName evidence="2">Uncharacterized protein</fullName>
    </submittedName>
</protein>
<reference evidence="2" key="1">
    <citation type="journal article" date="2022" name="bioRxiv">
        <title>Sequencing and chromosome-scale assembly of the giantPleurodeles waltlgenome.</title>
        <authorList>
            <person name="Brown T."/>
            <person name="Elewa A."/>
            <person name="Iarovenko S."/>
            <person name="Subramanian E."/>
            <person name="Araus A.J."/>
            <person name="Petzold A."/>
            <person name="Susuki M."/>
            <person name="Suzuki K.-i.T."/>
            <person name="Hayashi T."/>
            <person name="Toyoda A."/>
            <person name="Oliveira C."/>
            <person name="Osipova E."/>
            <person name="Leigh N.D."/>
            <person name="Simon A."/>
            <person name="Yun M.H."/>
        </authorList>
    </citation>
    <scope>NUCLEOTIDE SEQUENCE</scope>
    <source>
        <strain evidence="2">20211129_DDA</strain>
        <tissue evidence="2">Liver</tissue>
    </source>
</reference>